<protein>
    <submittedName>
        <fullName evidence="1">Cyclase family protein</fullName>
    </submittedName>
</protein>
<dbReference type="Pfam" id="PF04199">
    <property type="entry name" value="Cyclase"/>
    <property type="match status" value="1"/>
</dbReference>
<gene>
    <name evidence="1" type="ORF">Nkreftii_003265</name>
</gene>
<dbReference type="InterPro" id="IPR007325">
    <property type="entry name" value="KFase/CYL"/>
</dbReference>
<dbReference type="PROSITE" id="PS51257">
    <property type="entry name" value="PROKAR_LIPOPROTEIN"/>
    <property type="match status" value="1"/>
</dbReference>
<dbReference type="PANTHER" id="PTHR31118:SF12">
    <property type="entry name" value="CYCLASE-LIKE PROTEIN 2"/>
    <property type="match status" value="1"/>
</dbReference>
<dbReference type="SUPFAM" id="SSF102198">
    <property type="entry name" value="Putative cyclase"/>
    <property type="match status" value="1"/>
</dbReference>
<dbReference type="KEGG" id="nkf:Nkreftii_003265"/>
<dbReference type="EMBL" id="CP047423">
    <property type="protein sequence ID" value="QPD05491.1"/>
    <property type="molecule type" value="Genomic_DNA"/>
</dbReference>
<organism evidence="1 2">
    <name type="scientific">Candidatus Nitrospira kreftii</name>
    <dbReference type="NCBI Taxonomy" id="2652173"/>
    <lineage>
        <taxon>Bacteria</taxon>
        <taxon>Pseudomonadati</taxon>
        <taxon>Nitrospirota</taxon>
        <taxon>Nitrospiria</taxon>
        <taxon>Nitrospirales</taxon>
        <taxon>Nitrospiraceae</taxon>
        <taxon>Nitrospira</taxon>
    </lineage>
</organism>
<name>A0A7S8J0M6_9BACT</name>
<reference evidence="1 2" key="1">
    <citation type="journal article" date="2020" name="ISME J.">
        <title>Enrichment and physiological characterization of a novel comammox Nitrospira indicates ammonium inhibition of complete nitrification.</title>
        <authorList>
            <person name="Sakoula D."/>
            <person name="Koch H."/>
            <person name="Frank J."/>
            <person name="Jetten M.S.M."/>
            <person name="van Kessel M.A.H.J."/>
            <person name="Lucker S."/>
        </authorList>
    </citation>
    <scope>NUCLEOTIDE SEQUENCE [LARGE SCALE GENOMIC DNA]</scope>
    <source>
        <strain evidence="1">Comreactor17</strain>
    </source>
</reference>
<evidence type="ECO:0000313" key="1">
    <source>
        <dbReference type="EMBL" id="QPD05491.1"/>
    </source>
</evidence>
<proteinExistence type="predicted"/>
<dbReference type="AlphaFoldDB" id="A0A7S8J0M6"/>
<sequence length="279" mass="30890">MNCLSVKRLSYQARKVLVGLGVITTLGCASGHHANHPVWEHSRIVDLTHSFGSDTVVWPTEQDFKLIGQHAEDTPGGYYYASNRVEMPEHGGTHIDAPIHFSRGKQTLDQIPIERLVGTGVQIDVTQQCARDHDYRMTISDLERWEVEHGRIPNQAIVLLNTGYARFWPGRKDYLGTELRGEEGVRALHFPGLHPEAAAWLVRERHVRAVGIDTVSIDYGQSTKFETHVALLSANVPVFENLANLGDLPDRGFDVVALPMKIAGGTGGPLRIIAIVPRS</sequence>
<dbReference type="Gene3D" id="3.50.30.50">
    <property type="entry name" value="Putative cyclase"/>
    <property type="match status" value="1"/>
</dbReference>
<accession>A0A7S8J0M6</accession>
<evidence type="ECO:0000313" key="2">
    <source>
        <dbReference type="Proteomes" id="UP000593737"/>
    </source>
</evidence>
<dbReference type="GO" id="GO:0019441">
    <property type="term" value="P:L-tryptophan catabolic process to kynurenine"/>
    <property type="evidence" value="ECO:0007669"/>
    <property type="project" value="InterPro"/>
</dbReference>
<dbReference type="GO" id="GO:0004061">
    <property type="term" value="F:arylformamidase activity"/>
    <property type="evidence" value="ECO:0007669"/>
    <property type="project" value="InterPro"/>
</dbReference>
<dbReference type="InterPro" id="IPR037175">
    <property type="entry name" value="KFase_sf"/>
</dbReference>
<dbReference type="Proteomes" id="UP000593737">
    <property type="component" value="Chromosome"/>
</dbReference>
<dbReference type="PANTHER" id="PTHR31118">
    <property type="entry name" value="CYCLASE-LIKE PROTEIN 2"/>
    <property type="match status" value="1"/>
</dbReference>